<dbReference type="Proteomes" id="UP000012092">
    <property type="component" value="Unassembled WGS sequence"/>
</dbReference>
<organism evidence="1 2">
    <name type="scientific">Leptospira interrogans serovar Icterohaemorrhagiae str. Verdun HP</name>
    <dbReference type="NCBI Taxonomy" id="1049910"/>
    <lineage>
        <taxon>Bacteria</taxon>
        <taxon>Pseudomonadati</taxon>
        <taxon>Spirochaetota</taxon>
        <taxon>Spirochaetia</taxon>
        <taxon>Leptospirales</taxon>
        <taxon>Leptospiraceae</taxon>
        <taxon>Leptospira</taxon>
    </lineage>
</organism>
<reference evidence="1 2" key="1">
    <citation type="submission" date="2013-01" db="EMBL/GenBank/DDBJ databases">
        <authorList>
            <person name="Harkins D.M."/>
            <person name="Durkin A.S."/>
            <person name="Brinkac L.M."/>
            <person name="Haft D.H."/>
            <person name="Selengut J.D."/>
            <person name="Sanka R."/>
            <person name="DePew J."/>
            <person name="Purushe J."/>
            <person name="Picardeau M."/>
            <person name="Werts C."/>
            <person name="Goarant C."/>
            <person name="Vinetz J.M."/>
            <person name="Sutton G.G."/>
            <person name="Nierman W.C."/>
            <person name="Fouts D.E."/>
        </authorList>
    </citation>
    <scope>NUCLEOTIDE SEQUENCE [LARGE SCALE GENOMIC DNA]</scope>
    <source>
        <strain evidence="1 2">Verdun HP</strain>
    </source>
</reference>
<comment type="caution">
    <text evidence="1">The sequence shown here is derived from an EMBL/GenBank/DDBJ whole genome shotgun (WGS) entry which is preliminary data.</text>
</comment>
<evidence type="ECO:0000313" key="1">
    <source>
        <dbReference type="EMBL" id="EMO03942.1"/>
    </source>
</evidence>
<dbReference type="AlphaFoldDB" id="M6R722"/>
<proteinExistence type="predicted"/>
<dbReference type="EMBL" id="AHNZ02000744">
    <property type="protein sequence ID" value="EMO03942.1"/>
    <property type="molecule type" value="Genomic_DNA"/>
</dbReference>
<sequence length="214" mass="25126">MFVLNQELEISNIKFPAITEAVLESSREIPTDILTIKLPKYKNLKKDSIVKFSKVTWKAGYFQYGLLNEFNGYILEISPKVPLELKCVDPFFFCQRKMMTQDYHQKPLMVFLNDCIHPQIKSDISIIVRDSDIKQTVDIRCAKKSARYALYELKKTHGVDVFFHDWKLVVQKAYKHTDLSFSSKKIKLKIQMNLRRHFLSFALEKILSKTNLLL</sequence>
<accession>M6R722</accession>
<evidence type="ECO:0000313" key="2">
    <source>
        <dbReference type="Proteomes" id="UP000012092"/>
    </source>
</evidence>
<name>M6R722_LEPIR</name>
<gene>
    <name evidence="1" type="ORF">LEP1GSC116_4698</name>
</gene>
<protein>
    <submittedName>
        <fullName evidence="1">Uncharacterized protein</fullName>
    </submittedName>
</protein>